<gene>
    <name evidence="2" type="ORF">AKJ52_02755</name>
</gene>
<sequence length="72" mass="8268">MGIIPNKCGFGSLLVEKRPYFIVPLNFSISRFVGGMFLFYCCFGIVVCFGNGLCFFVSRFCFLFLLFCLLFF</sequence>
<keyword evidence="1" id="KW-0472">Membrane</keyword>
<keyword evidence="3" id="KW-1185">Reference proteome</keyword>
<keyword evidence="1" id="KW-0812">Transmembrane</keyword>
<evidence type="ECO:0000313" key="2">
    <source>
        <dbReference type="EMBL" id="KXB05966.1"/>
    </source>
</evidence>
<dbReference type="EMBL" id="LHYF01000058">
    <property type="protein sequence ID" value="KXB05966.1"/>
    <property type="molecule type" value="Genomic_DNA"/>
</dbReference>
<evidence type="ECO:0000313" key="3">
    <source>
        <dbReference type="Proteomes" id="UP000070404"/>
    </source>
</evidence>
<organism evidence="2 3">
    <name type="scientific">candidate division MSBL1 archaeon SCGC-AAA382C18</name>
    <dbReference type="NCBI Taxonomy" id="1698281"/>
    <lineage>
        <taxon>Archaea</taxon>
        <taxon>Methanobacteriati</taxon>
        <taxon>Methanobacteriota</taxon>
        <taxon>candidate division MSBL1</taxon>
    </lineage>
</organism>
<evidence type="ECO:0000256" key="1">
    <source>
        <dbReference type="SAM" id="Phobius"/>
    </source>
</evidence>
<comment type="caution">
    <text evidence="2">The sequence shown here is derived from an EMBL/GenBank/DDBJ whole genome shotgun (WGS) entry which is preliminary data.</text>
</comment>
<keyword evidence="1" id="KW-1133">Transmembrane helix</keyword>
<protein>
    <submittedName>
        <fullName evidence="2">Uncharacterized protein</fullName>
    </submittedName>
</protein>
<accession>A0A133VHP7</accession>
<reference evidence="2 3" key="1">
    <citation type="journal article" date="2016" name="Sci. Rep.">
        <title>Metabolic traits of an uncultured archaeal lineage -MSBL1- from brine pools of the Red Sea.</title>
        <authorList>
            <person name="Mwirichia R."/>
            <person name="Alam I."/>
            <person name="Rashid M."/>
            <person name="Vinu M."/>
            <person name="Ba-Alawi W."/>
            <person name="Anthony Kamau A."/>
            <person name="Kamanda Ngugi D."/>
            <person name="Goker M."/>
            <person name="Klenk H.P."/>
            <person name="Bajic V."/>
            <person name="Stingl U."/>
        </authorList>
    </citation>
    <scope>NUCLEOTIDE SEQUENCE [LARGE SCALE GENOMIC DNA]</scope>
    <source>
        <strain evidence="2">SCGC-AAA382C18</strain>
    </source>
</reference>
<feature type="transmembrane region" description="Helical" evidence="1">
    <location>
        <begin position="37"/>
        <end position="70"/>
    </location>
</feature>
<name>A0A133VHP7_9EURY</name>
<dbReference type="AlphaFoldDB" id="A0A133VHP7"/>
<proteinExistence type="predicted"/>
<dbReference type="Proteomes" id="UP000070404">
    <property type="component" value="Unassembled WGS sequence"/>
</dbReference>